<proteinExistence type="predicted"/>
<dbReference type="AlphaFoldDB" id="A0A4U8UYB1"/>
<name>A0A4U8UYB1_STECR</name>
<evidence type="ECO:0000313" key="2">
    <source>
        <dbReference type="Proteomes" id="UP000298663"/>
    </source>
</evidence>
<protein>
    <submittedName>
        <fullName evidence="1">Uncharacterized protein</fullName>
    </submittedName>
</protein>
<sequence>MKEVFTNVGSGVENKCSDHDKAARRCLGLLSFSGITKRLAYPGFKERVWFTVSFWSDSTLGFNGIKDLGGRFRCASRE</sequence>
<dbReference type="EMBL" id="AZBU02000001">
    <property type="protein sequence ID" value="TMS38471.1"/>
    <property type="molecule type" value="Genomic_DNA"/>
</dbReference>
<reference evidence="1 2" key="1">
    <citation type="journal article" date="2015" name="Genome Biol.">
        <title>Comparative genomics of Steinernema reveals deeply conserved gene regulatory networks.</title>
        <authorList>
            <person name="Dillman A.R."/>
            <person name="Macchietto M."/>
            <person name="Porter C.F."/>
            <person name="Rogers A."/>
            <person name="Williams B."/>
            <person name="Antoshechkin I."/>
            <person name="Lee M.M."/>
            <person name="Goodwin Z."/>
            <person name="Lu X."/>
            <person name="Lewis E.E."/>
            <person name="Goodrich-Blair H."/>
            <person name="Stock S.P."/>
            <person name="Adams B.J."/>
            <person name="Sternberg P.W."/>
            <person name="Mortazavi A."/>
        </authorList>
    </citation>
    <scope>NUCLEOTIDE SEQUENCE [LARGE SCALE GENOMIC DNA]</scope>
    <source>
        <strain evidence="1 2">ALL</strain>
    </source>
</reference>
<dbReference type="EMBL" id="CM016762">
    <property type="protein sequence ID" value="TMS38471.1"/>
    <property type="molecule type" value="Genomic_DNA"/>
</dbReference>
<accession>A0A4U8UYB1</accession>
<reference evidence="1 2" key="2">
    <citation type="journal article" date="2019" name="G3 (Bethesda)">
        <title>Hybrid Assembly of the Genome of the Entomopathogenic Nematode Steinernema carpocapsae Identifies the X-Chromosome.</title>
        <authorList>
            <person name="Serra L."/>
            <person name="Macchietto M."/>
            <person name="Macias-Munoz A."/>
            <person name="McGill C.J."/>
            <person name="Rodriguez I.M."/>
            <person name="Rodriguez B."/>
            <person name="Murad R."/>
            <person name="Mortazavi A."/>
        </authorList>
    </citation>
    <scope>NUCLEOTIDE SEQUENCE [LARGE SCALE GENOMIC DNA]</scope>
    <source>
        <strain evidence="1 2">ALL</strain>
    </source>
</reference>
<dbReference type="Proteomes" id="UP000298663">
    <property type="component" value="Chromosome X"/>
</dbReference>
<comment type="caution">
    <text evidence="1">The sequence shown here is derived from an EMBL/GenBank/DDBJ whole genome shotgun (WGS) entry which is preliminary data.</text>
</comment>
<evidence type="ECO:0000313" key="1">
    <source>
        <dbReference type="EMBL" id="TMS38471.1"/>
    </source>
</evidence>
<keyword evidence="2" id="KW-1185">Reference proteome</keyword>
<organism evidence="1 2">
    <name type="scientific">Steinernema carpocapsae</name>
    <name type="common">Entomopathogenic nematode</name>
    <dbReference type="NCBI Taxonomy" id="34508"/>
    <lineage>
        <taxon>Eukaryota</taxon>
        <taxon>Metazoa</taxon>
        <taxon>Ecdysozoa</taxon>
        <taxon>Nematoda</taxon>
        <taxon>Chromadorea</taxon>
        <taxon>Rhabditida</taxon>
        <taxon>Tylenchina</taxon>
        <taxon>Panagrolaimomorpha</taxon>
        <taxon>Strongyloidoidea</taxon>
        <taxon>Steinernematidae</taxon>
        <taxon>Steinernema</taxon>
    </lineage>
</organism>
<gene>
    <name evidence="1" type="ORF">L596_005190</name>
</gene>